<dbReference type="GO" id="GO:0005829">
    <property type="term" value="C:cytosol"/>
    <property type="evidence" value="ECO:0007669"/>
    <property type="project" value="TreeGrafter"/>
</dbReference>
<dbReference type="InterPro" id="IPR025595">
    <property type="entry name" value="PterinBD-DUF4346"/>
</dbReference>
<dbReference type="Pfam" id="PF14251">
    <property type="entry name" value="PterinBD-DUF4346"/>
    <property type="match status" value="1"/>
</dbReference>
<dbReference type="PANTHER" id="PTHR20941:SF1">
    <property type="entry name" value="FOLIC ACID SYNTHESIS PROTEIN FOL1"/>
    <property type="match status" value="1"/>
</dbReference>
<dbReference type="InterPro" id="IPR000489">
    <property type="entry name" value="Pterin-binding_dom"/>
</dbReference>
<evidence type="ECO:0000259" key="2">
    <source>
        <dbReference type="PROSITE" id="PS50972"/>
    </source>
</evidence>
<dbReference type="Pfam" id="PF00809">
    <property type="entry name" value="Pterin_bind"/>
    <property type="match status" value="1"/>
</dbReference>
<dbReference type="AlphaFoldDB" id="A0A432MEY9"/>
<dbReference type="GO" id="GO:0004156">
    <property type="term" value="F:dihydropteroate synthase activity"/>
    <property type="evidence" value="ECO:0007669"/>
    <property type="project" value="TreeGrafter"/>
</dbReference>
<evidence type="ECO:0000256" key="1">
    <source>
        <dbReference type="SAM" id="MobiDB-lite"/>
    </source>
</evidence>
<comment type="caution">
    <text evidence="3">The sequence shown here is derived from an EMBL/GenBank/DDBJ whole genome shotgun (WGS) entry which is preliminary data.</text>
</comment>
<dbReference type="PROSITE" id="PS50972">
    <property type="entry name" value="PTERIN_BINDING"/>
    <property type="match status" value="1"/>
</dbReference>
<evidence type="ECO:0000313" key="4">
    <source>
        <dbReference type="Proteomes" id="UP000280296"/>
    </source>
</evidence>
<gene>
    <name evidence="3" type="ORF">TsocGM_20495</name>
</gene>
<dbReference type="Pfam" id="PF20123">
    <property type="entry name" value="DUF6513"/>
    <property type="match status" value="1"/>
</dbReference>
<evidence type="ECO:0000313" key="3">
    <source>
        <dbReference type="EMBL" id="RUL84314.1"/>
    </source>
</evidence>
<reference evidence="3 4" key="1">
    <citation type="submission" date="2018-12" db="EMBL/GenBank/DDBJ databases">
        <authorList>
            <person name="Toschakov S.V."/>
        </authorList>
    </citation>
    <scope>NUCLEOTIDE SEQUENCE [LARGE SCALE GENOMIC DNA]</scope>
    <source>
        <strain evidence="3 4">GM2012</strain>
    </source>
</reference>
<dbReference type="PANTHER" id="PTHR20941">
    <property type="entry name" value="FOLATE SYNTHESIS PROTEINS"/>
    <property type="match status" value="1"/>
</dbReference>
<dbReference type="EMBL" id="RYZH01000050">
    <property type="protein sequence ID" value="RUL84314.1"/>
    <property type="molecule type" value="Genomic_DNA"/>
</dbReference>
<protein>
    <submittedName>
        <fullName evidence="3">Dihydropteroate synthase</fullName>
    </submittedName>
</protein>
<proteinExistence type="predicted"/>
<sequence>MSKSNERDRPRILFVTGRLAEFALRQVLDDLAPRAGFEGEVAVLPITVAALMPSPWIARHLEVPPGIDRVIVPGMCKGDLEPVREKTGVPVERGPDDLRELPRWFGLDGPKADGYGAFDIEILAEINHAPTRSIEELVAQADRFAAEGADRIDLGCDPGGPWGGVGEAVRALRERGYRVSIDSFDPVEVESAIAAGADLVLSVNGSNRDRAADWGVEVVVIPDRVGTLEGLEASIEFLEAKGVPFRIDPIVEPIGFGFAESLGRYLNTRRRFPEAAMMMGVGNLTELTDVDSSGMNVALIGFCQELRIGSVLTTAVINWARSSVREIDLARRLSYHAVTHRTLPKHLEPGLVVLRDPTVPAFGRSNLEELQRRVRDPNWRIFAEDGMIYALNHAHFLADADPFALFDRMGVDDPEHAFYLGYELAKARTALTLGKHYRQDQALDWGHLTQPEVSAVERRHRERDRHRRRDREAREAGS</sequence>
<dbReference type="InterPro" id="IPR045406">
    <property type="entry name" value="DUF6513"/>
</dbReference>
<accession>A0A432MEY9</accession>
<keyword evidence="4" id="KW-1185">Reference proteome</keyword>
<feature type="domain" description="Pterin-binding" evidence="2">
    <location>
        <begin position="112"/>
        <end position="368"/>
    </location>
</feature>
<reference evidence="3 4" key="2">
    <citation type="submission" date="2019-01" db="EMBL/GenBank/DDBJ databases">
        <title>Tautonia sociabilis, a novel thermotolerant planctomycete of Isosphaeraceae family, isolated from a 4000 m deep subterranean habitat.</title>
        <authorList>
            <person name="Kovaleva O.L."/>
            <person name="Elcheninov A.G."/>
            <person name="Van Heerden E."/>
            <person name="Toshchakov S.V."/>
            <person name="Novikov A."/>
            <person name="Bonch-Osmolovskaya E.A."/>
            <person name="Kublanov I.V."/>
        </authorList>
    </citation>
    <scope>NUCLEOTIDE SEQUENCE [LARGE SCALE GENOMIC DNA]</scope>
    <source>
        <strain evidence="3 4">GM2012</strain>
    </source>
</reference>
<dbReference type="InterPro" id="IPR011005">
    <property type="entry name" value="Dihydropteroate_synth-like_sf"/>
</dbReference>
<feature type="region of interest" description="Disordered" evidence="1">
    <location>
        <begin position="456"/>
        <end position="478"/>
    </location>
</feature>
<dbReference type="SUPFAM" id="SSF51717">
    <property type="entry name" value="Dihydropteroate synthetase-like"/>
    <property type="match status" value="1"/>
</dbReference>
<name>A0A432MEY9_9BACT</name>
<dbReference type="OrthoDB" id="4029442at2"/>
<dbReference type="GO" id="GO:0046654">
    <property type="term" value="P:tetrahydrofolate biosynthetic process"/>
    <property type="evidence" value="ECO:0007669"/>
    <property type="project" value="TreeGrafter"/>
</dbReference>
<organism evidence="3 4">
    <name type="scientific">Tautonia sociabilis</name>
    <dbReference type="NCBI Taxonomy" id="2080755"/>
    <lineage>
        <taxon>Bacteria</taxon>
        <taxon>Pseudomonadati</taxon>
        <taxon>Planctomycetota</taxon>
        <taxon>Planctomycetia</taxon>
        <taxon>Isosphaerales</taxon>
        <taxon>Isosphaeraceae</taxon>
        <taxon>Tautonia</taxon>
    </lineage>
</organism>
<dbReference type="InterPro" id="IPR045031">
    <property type="entry name" value="DHP_synth-like"/>
</dbReference>
<dbReference type="Proteomes" id="UP000280296">
    <property type="component" value="Unassembled WGS sequence"/>
</dbReference>
<dbReference type="RefSeq" id="WP_126727331.1">
    <property type="nucleotide sequence ID" value="NZ_RYZH01000050.1"/>
</dbReference>
<feature type="compositionally biased region" description="Basic residues" evidence="1">
    <location>
        <begin position="458"/>
        <end position="469"/>
    </location>
</feature>
<dbReference type="Gene3D" id="3.20.20.20">
    <property type="entry name" value="Dihydropteroate synthase-like"/>
    <property type="match status" value="1"/>
</dbReference>